<organism evidence="1 2">
    <name type="scientific">Gossypium davidsonii</name>
    <name type="common">Davidson's cotton</name>
    <name type="synonym">Gossypium klotzschianum subsp. davidsonii</name>
    <dbReference type="NCBI Taxonomy" id="34287"/>
    <lineage>
        <taxon>Eukaryota</taxon>
        <taxon>Viridiplantae</taxon>
        <taxon>Streptophyta</taxon>
        <taxon>Embryophyta</taxon>
        <taxon>Tracheophyta</taxon>
        <taxon>Spermatophyta</taxon>
        <taxon>Magnoliopsida</taxon>
        <taxon>eudicotyledons</taxon>
        <taxon>Gunneridae</taxon>
        <taxon>Pentapetalae</taxon>
        <taxon>rosids</taxon>
        <taxon>malvids</taxon>
        <taxon>Malvales</taxon>
        <taxon>Malvaceae</taxon>
        <taxon>Malvoideae</taxon>
        <taxon>Gossypium</taxon>
    </lineage>
</organism>
<comment type="caution">
    <text evidence="1">The sequence shown here is derived from an EMBL/GenBank/DDBJ whole genome shotgun (WGS) entry which is preliminary data.</text>
</comment>
<evidence type="ECO:0000313" key="1">
    <source>
        <dbReference type="EMBL" id="MBA0634011.1"/>
    </source>
</evidence>
<sequence>MVILQNLKDKDVEWKANDWCPMRSCIDVGASTGSLYSRYGEPLLILKQYRSRQFVPSG</sequence>
<name>A0A7J8T6M2_GOSDV</name>
<reference evidence="1 2" key="1">
    <citation type="journal article" date="2019" name="Genome Biol. Evol.">
        <title>Insights into the evolution of the New World diploid cottons (Gossypium, subgenus Houzingenia) based on genome sequencing.</title>
        <authorList>
            <person name="Grover C.E."/>
            <person name="Arick M.A. 2nd"/>
            <person name="Thrash A."/>
            <person name="Conover J.L."/>
            <person name="Sanders W.S."/>
            <person name="Peterson D.G."/>
            <person name="Frelichowski J.E."/>
            <person name="Scheffler J.A."/>
            <person name="Scheffler B.E."/>
            <person name="Wendel J.F."/>
        </authorList>
    </citation>
    <scope>NUCLEOTIDE SEQUENCE [LARGE SCALE GENOMIC DNA]</scope>
    <source>
        <strain evidence="1">27</strain>
        <tissue evidence="1">Leaf</tissue>
    </source>
</reference>
<dbReference type="Proteomes" id="UP000593561">
    <property type="component" value="Unassembled WGS sequence"/>
</dbReference>
<dbReference type="AlphaFoldDB" id="A0A7J8T6M2"/>
<dbReference type="EMBL" id="JABFAC010236644">
    <property type="protein sequence ID" value="MBA0634011.1"/>
    <property type="molecule type" value="Genomic_DNA"/>
</dbReference>
<evidence type="ECO:0000313" key="2">
    <source>
        <dbReference type="Proteomes" id="UP000593561"/>
    </source>
</evidence>
<keyword evidence="2" id="KW-1185">Reference proteome</keyword>
<protein>
    <submittedName>
        <fullName evidence="1">Uncharacterized protein</fullName>
    </submittedName>
</protein>
<proteinExistence type="predicted"/>
<accession>A0A7J8T6M2</accession>
<gene>
    <name evidence="1" type="ORF">Godav_026120</name>
</gene>